<dbReference type="CDD" id="cd00082">
    <property type="entry name" value="HisKA"/>
    <property type="match status" value="1"/>
</dbReference>
<evidence type="ECO:0000256" key="13">
    <source>
        <dbReference type="ARBA" id="ARBA00023136"/>
    </source>
</evidence>
<reference evidence="18 19" key="1">
    <citation type="journal article" date="2011" name="Stand. Genomic Sci.">
        <title>Complete genome sequence of the thermophilic, hydrogen-oxidizing Bacillus tusciae type strain (T2) and reclassification in the new genus, Kyrpidia gen. nov. as Kyrpidia tusciae comb. nov. and emendation of the family Alicyclobacillaceae da Costa and Rainey, 2010.</title>
        <authorList>
            <person name="Klenk H.P."/>
            <person name="Lapidus A."/>
            <person name="Chertkov O."/>
            <person name="Copeland A."/>
            <person name="Del Rio T.G."/>
            <person name="Nolan M."/>
            <person name="Lucas S."/>
            <person name="Chen F."/>
            <person name="Tice H."/>
            <person name="Cheng J.F."/>
            <person name="Han C."/>
            <person name="Bruce D."/>
            <person name="Goodwin L."/>
            <person name="Pitluck S."/>
            <person name="Pati A."/>
            <person name="Ivanova N."/>
            <person name="Mavromatis K."/>
            <person name="Daum C."/>
            <person name="Chen A."/>
            <person name="Palaniappan K."/>
            <person name="Chang Y.J."/>
            <person name="Land M."/>
            <person name="Hauser L."/>
            <person name="Jeffries C.D."/>
            <person name="Detter J.C."/>
            <person name="Rohde M."/>
            <person name="Abt B."/>
            <person name="Pukall R."/>
            <person name="Goker M."/>
            <person name="Bristow J."/>
            <person name="Markowitz V."/>
            <person name="Hugenholtz P."/>
            <person name="Eisen J.A."/>
        </authorList>
    </citation>
    <scope>NUCLEOTIDE SEQUENCE [LARGE SCALE GENOMIC DNA]</scope>
    <source>
        <strain evidence="18 19">DSM 2912</strain>
    </source>
</reference>
<dbReference type="CDD" id="cd00075">
    <property type="entry name" value="HATPase"/>
    <property type="match status" value="1"/>
</dbReference>
<dbReference type="FunFam" id="1.10.287.130:FF:000001">
    <property type="entry name" value="Two-component sensor histidine kinase"/>
    <property type="match status" value="1"/>
</dbReference>
<feature type="transmembrane region" description="Helical" evidence="15">
    <location>
        <begin position="149"/>
        <end position="172"/>
    </location>
</feature>
<keyword evidence="4" id="KW-1003">Cell membrane</keyword>
<evidence type="ECO:0000256" key="3">
    <source>
        <dbReference type="ARBA" id="ARBA00012438"/>
    </source>
</evidence>
<keyword evidence="9 18" id="KW-0418">Kinase</keyword>
<dbReference type="PRINTS" id="PR00344">
    <property type="entry name" value="BCTRLSENSOR"/>
</dbReference>
<feature type="domain" description="Histidine kinase" evidence="16">
    <location>
        <begin position="233"/>
        <end position="447"/>
    </location>
</feature>
<dbReference type="Gene3D" id="3.30.565.10">
    <property type="entry name" value="Histidine kinase-like ATPase, C-terminal domain"/>
    <property type="match status" value="1"/>
</dbReference>
<dbReference type="InterPro" id="IPR003594">
    <property type="entry name" value="HATPase_dom"/>
</dbReference>
<dbReference type="SMART" id="SM00387">
    <property type="entry name" value="HATPase_c"/>
    <property type="match status" value="1"/>
</dbReference>
<organism evidence="18 19">
    <name type="scientific">Kyrpidia tusciae (strain DSM 2912 / NBRC 15312 / T2)</name>
    <name type="common">Bacillus tusciae</name>
    <dbReference type="NCBI Taxonomy" id="562970"/>
    <lineage>
        <taxon>Bacteria</taxon>
        <taxon>Bacillati</taxon>
        <taxon>Bacillota</taxon>
        <taxon>Bacilli</taxon>
        <taxon>Bacillales</taxon>
        <taxon>Alicyclobacillaceae</taxon>
        <taxon>Kyrpidia</taxon>
    </lineage>
</organism>
<evidence type="ECO:0000256" key="4">
    <source>
        <dbReference type="ARBA" id="ARBA00022475"/>
    </source>
</evidence>
<dbReference type="EC" id="2.7.13.3" evidence="3"/>
<keyword evidence="13 15" id="KW-0472">Membrane</keyword>
<dbReference type="PROSITE" id="PS50885">
    <property type="entry name" value="HAMP"/>
    <property type="match status" value="1"/>
</dbReference>
<evidence type="ECO:0000313" key="18">
    <source>
        <dbReference type="EMBL" id="ADG06620.1"/>
    </source>
</evidence>
<comment type="catalytic activity">
    <reaction evidence="1">
        <text>ATP + protein L-histidine = ADP + protein N-phospho-L-histidine.</text>
        <dbReference type="EC" id="2.7.13.3"/>
    </reaction>
</comment>
<keyword evidence="12" id="KW-0902">Two-component regulatory system</keyword>
<dbReference type="Pfam" id="PF00672">
    <property type="entry name" value="HAMP"/>
    <property type="match status" value="1"/>
</dbReference>
<evidence type="ECO:0000256" key="5">
    <source>
        <dbReference type="ARBA" id="ARBA00022553"/>
    </source>
</evidence>
<dbReference type="eggNOG" id="COG2770">
    <property type="taxonomic scope" value="Bacteria"/>
</dbReference>
<keyword evidence="6 18" id="KW-0808">Transferase</keyword>
<dbReference type="OrthoDB" id="9813151at2"/>
<dbReference type="PANTHER" id="PTHR45436">
    <property type="entry name" value="SENSOR HISTIDINE KINASE YKOH"/>
    <property type="match status" value="1"/>
</dbReference>
<accession>D5WQL1</accession>
<keyword evidence="11 15" id="KW-1133">Transmembrane helix</keyword>
<evidence type="ECO:0000256" key="12">
    <source>
        <dbReference type="ARBA" id="ARBA00023012"/>
    </source>
</evidence>
<dbReference type="Proteomes" id="UP000002368">
    <property type="component" value="Chromosome"/>
</dbReference>
<dbReference type="KEGG" id="bts:Btus_1924"/>
<dbReference type="InterPro" id="IPR036890">
    <property type="entry name" value="HATPase_C_sf"/>
</dbReference>
<sequence>MKVRDKLFLGMAALILFMAAVFLTISQGYVKHLFQQYAMAARQGQVQQWEQLLAYYYVQNDGSWEGVGQFVTAVVSQQLATKKEPLRFLLLDSKRQVVLSLGVSGGHPDLGTGWEVPVTVAGQTVGILWVSDQNIQGLAKIEGTILHSMTLATVTGVILTTVAALLVAAWLARRITEPLRALIDATRRIQKGDLGPRLSIATRDEFGEVAQAFNEMALQLSRIEETRRHLVADVAHELRTPLTIIQGQLELIQQGVKRAEPETLLPIQDEVMRLTRLVGDLHQLSLAEAGRLPLEKTWTDLTALAGRIVDNFQIEAEAKEITLSLEASDSIPVYVDPHRMTQVIVNLVGNALRYTPTGGTIRIVVRQEGSEAILAVSDTGPGIRPEHLPHIFDRFFRSDEARSREEGGTGLGLAIAKEFVEAHGGRIGAESRPGEGTTFTVRLPKGLTVTDRASLQPDDGFRRDQQD</sequence>
<dbReference type="EMBL" id="CP002017">
    <property type="protein sequence ID" value="ADG06620.1"/>
    <property type="molecule type" value="Genomic_DNA"/>
</dbReference>
<dbReference type="SMART" id="SM00304">
    <property type="entry name" value="HAMP"/>
    <property type="match status" value="1"/>
</dbReference>
<dbReference type="SUPFAM" id="SSF55874">
    <property type="entry name" value="ATPase domain of HSP90 chaperone/DNA topoisomerase II/histidine kinase"/>
    <property type="match status" value="1"/>
</dbReference>
<evidence type="ECO:0000256" key="9">
    <source>
        <dbReference type="ARBA" id="ARBA00022777"/>
    </source>
</evidence>
<dbReference type="GO" id="GO:0000155">
    <property type="term" value="F:phosphorelay sensor kinase activity"/>
    <property type="evidence" value="ECO:0007669"/>
    <property type="project" value="InterPro"/>
</dbReference>
<dbReference type="InterPro" id="IPR036097">
    <property type="entry name" value="HisK_dim/P_sf"/>
</dbReference>
<evidence type="ECO:0000256" key="14">
    <source>
        <dbReference type="SAM" id="MobiDB-lite"/>
    </source>
</evidence>
<evidence type="ECO:0000256" key="10">
    <source>
        <dbReference type="ARBA" id="ARBA00022840"/>
    </source>
</evidence>
<keyword evidence="5" id="KW-0597">Phosphoprotein</keyword>
<dbReference type="InterPro" id="IPR003661">
    <property type="entry name" value="HisK_dim/P_dom"/>
</dbReference>
<evidence type="ECO:0000259" key="17">
    <source>
        <dbReference type="PROSITE" id="PS50885"/>
    </source>
</evidence>
<dbReference type="InterPro" id="IPR004358">
    <property type="entry name" value="Sig_transdc_His_kin-like_C"/>
</dbReference>
<keyword evidence="19" id="KW-1185">Reference proteome</keyword>
<dbReference type="InterPro" id="IPR003660">
    <property type="entry name" value="HAMP_dom"/>
</dbReference>
<evidence type="ECO:0000256" key="1">
    <source>
        <dbReference type="ARBA" id="ARBA00000085"/>
    </source>
</evidence>
<keyword evidence="10" id="KW-0067">ATP-binding</keyword>
<dbReference type="InterPro" id="IPR005467">
    <property type="entry name" value="His_kinase_dom"/>
</dbReference>
<comment type="subcellular location">
    <subcellularLocation>
        <location evidence="2">Cell membrane</location>
        <topology evidence="2">Multi-pass membrane protein</topology>
    </subcellularLocation>
</comment>
<dbReference type="Gene3D" id="6.10.340.10">
    <property type="match status" value="1"/>
</dbReference>
<dbReference type="SMART" id="SM00388">
    <property type="entry name" value="HisKA"/>
    <property type="match status" value="1"/>
</dbReference>
<gene>
    <name evidence="18" type="ordered locus">Btus_1924</name>
</gene>
<protein>
    <recommendedName>
        <fullName evidence="3">histidine kinase</fullName>
        <ecNumber evidence="3">2.7.13.3</ecNumber>
    </recommendedName>
</protein>
<dbReference type="HOGENOM" id="CLU_000445_89_6_9"/>
<dbReference type="RefSeq" id="WP_013075906.1">
    <property type="nucleotide sequence ID" value="NC_014098.1"/>
</dbReference>
<evidence type="ECO:0000256" key="2">
    <source>
        <dbReference type="ARBA" id="ARBA00004651"/>
    </source>
</evidence>
<dbReference type="STRING" id="562970.Btus_1924"/>
<dbReference type="PANTHER" id="PTHR45436:SF5">
    <property type="entry name" value="SENSOR HISTIDINE KINASE TRCS"/>
    <property type="match status" value="1"/>
</dbReference>
<name>D5WQL1_KYRT2</name>
<evidence type="ECO:0000259" key="16">
    <source>
        <dbReference type="PROSITE" id="PS50109"/>
    </source>
</evidence>
<evidence type="ECO:0000256" key="11">
    <source>
        <dbReference type="ARBA" id="ARBA00022989"/>
    </source>
</evidence>
<evidence type="ECO:0000256" key="6">
    <source>
        <dbReference type="ARBA" id="ARBA00022679"/>
    </source>
</evidence>
<dbReference type="Pfam" id="PF00512">
    <property type="entry name" value="HisKA"/>
    <property type="match status" value="1"/>
</dbReference>
<dbReference type="PROSITE" id="PS50109">
    <property type="entry name" value="HIS_KIN"/>
    <property type="match status" value="1"/>
</dbReference>
<dbReference type="GO" id="GO:0005886">
    <property type="term" value="C:plasma membrane"/>
    <property type="evidence" value="ECO:0007669"/>
    <property type="project" value="UniProtKB-SubCell"/>
</dbReference>
<dbReference type="SUPFAM" id="SSF158472">
    <property type="entry name" value="HAMP domain-like"/>
    <property type="match status" value="1"/>
</dbReference>
<dbReference type="Gene3D" id="1.10.287.130">
    <property type="match status" value="1"/>
</dbReference>
<feature type="domain" description="HAMP" evidence="17">
    <location>
        <begin position="173"/>
        <end position="225"/>
    </location>
</feature>
<dbReference type="AlphaFoldDB" id="D5WQL1"/>
<dbReference type="CDD" id="cd06225">
    <property type="entry name" value="HAMP"/>
    <property type="match status" value="1"/>
</dbReference>
<keyword evidence="8" id="KW-0547">Nucleotide-binding</keyword>
<evidence type="ECO:0000256" key="8">
    <source>
        <dbReference type="ARBA" id="ARBA00022741"/>
    </source>
</evidence>
<feature type="region of interest" description="Disordered" evidence="14">
    <location>
        <begin position="448"/>
        <end position="467"/>
    </location>
</feature>
<proteinExistence type="predicted"/>
<dbReference type="InterPro" id="IPR050428">
    <property type="entry name" value="TCS_sensor_his_kinase"/>
</dbReference>
<keyword evidence="7 15" id="KW-0812">Transmembrane</keyword>
<evidence type="ECO:0000256" key="7">
    <source>
        <dbReference type="ARBA" id="ARBA00022692"/>
    </source>
</evidence>
<dbReference type="Pfam" id="PF02518">
    <property type="entry name" value="HATPase_c"/>
    <property type="match status" value="1"/>
</dbReference>
<evidence type="ECO:0000313" key="19">
    <source>
        <dbReference type="Proteomes" id="UP000002368"/>
    </source>
</evidence>
<evidence type="ECO:0000256" key="15">
    <source>
        <dbReference type="SAM" id="Phobius"/>
    </source>
</evidence>
<dbReference type="SUPFAM" id="SSF47384">
    <property type="entry name" value="Homodimeric domain of signal transducing histidine kinase"/>
    <property type="match status" value="1"/>
</dbReference>
<dbReference type="GO" id="GO:0005524">
    <property type="term" value="F:ATP binding"/>
    <property type="evidence" value="ECO:0007669"/>
    <property type="project" value="UniProtKB-KW"/>
</dbReference>
<dbReference type="eggNOG" id="COG5002">
    <property type="taxonomic scope" value="Bacteria"/>
</dbReference>
<dbReference type="FunFam" id="3.30.565.10:FF:000006">
    <property type="entry name" value="Sensor histidine kinase WalK"/>
    <property type="match status" value="1"/>
</dbReference>